<protein>
    <submittedName>
        <fullName evidence="2">Helix-turn-helix domain-containing protein</fullName>
    </submittedName>
</protein>
<evidence type="ECO:0000313" key="2">
    <source>
        <dbReference type="EMBL" id="MCQ5084090.1"/>
    </source>
</evidence>
<dbReference type="NCBIfam" id="TIGR01764">
    <property type="entry name" value="excise"/>
    <property type="match status" value="1"/>
</dbReference>
<dbReference type="RefSeq" id="WP_256166598.1">
    <property type="nucleotide sequence ID" value="NZ_JANGBQ010000032.1"/>
</dbReference>
<evidence type="ECO:0000259" key="1">
    <source>
        <dbReference type="Pfam" id="PF12728"/>
    </source>
</evidence>
<dbReference type="Proteomes" id="UP001205035">
    <property type="component" value="Unassembled WGS sequence"/>
</dbReference>
<sequence>MAEQQILDEIRRLELLVLGAGKPLLTSEEAAAYTGCAPYTIREMARRKEIPHYKDRGGRKLRFLKKDLDEWMQYTRIASTHELESKAVKHTTRKRY</sequence>
<dbReference type="InterPro" id="IPR009061">
    <property type="entry name" value="DNA-bd_dom_put_sf"/>
</dbReference>
<comment type="caution">
    <text evidence="2">The sequence shown here is derived from an EMBL/GenBank/DDBJ whole genome shotgun (WGS) entry which is preliminary data.</text>
</comment>
<dbReference type="AlphaFoldDB" id="A0AAJ1CJ21"/>
<accession>A0AAJ1CJ21</accession>
<dbReference type="InterPro" id="IPR041657">
    <property type="entry name" value="HTH_17"/>
</dbReference>
<proteinExistence type="predicted"/>
<organism evidence="2 3">
    <name type="scientific">Alistipes onderdonkii</name>
    <dbReference type="NCBI Taxonomy" id="328813"/>
    <lineage>
        <taxon>Bacteria</taxon>
        <taxon>Pseudomonadati</taxon>
        <taxon>Bacteroidota</taxon>
        <taxon>Bacteroidia</taxon>
        <taxon>Bacteroidales</taxon>
        <taxon>Rikenellaceae</taxon>
        <taxon>Alistipes</taxon>
    </lineage>
</organism>
<name>A0AAJ1CJ21_9BACT</name>
<gene>
    <name evidence="2" type="ORF">NE651_14480</name>
</gene>
<dbReference type="EMBL" id="JANGBQ010000032">
    <property type="protein sequence ID" value="MCQ5084090.1"/>
    <property type="molecule type" value="Genomic_DNA"/>
</dbReference>
<evidence type="ECO:0000313" key="3">
    <source>
        <dbReference type="Proteomes" id="UP001205035"/>
    </source>
</evidence>
<feature type="domain" description="Helix-turn-helix" evidence="1">
    <location>
        <begin position="24"/>
        <end position="73"/>
    </location>
</feature>
<dbReference type="InterPro" id="IPR010093">
    <property type="entry name" value="SinI_DNA-bd"/>
</dbReference>
<reference evidence="2" key="1">
    <citation type="submission" date="2022-06" db="EMBL/GenBank/DDBJ databases">
        <title>Isolation of gut microbiota from human fecal samples.</title>
        <authorList>
            <person name="Pamer E.G."/>
            <person name="Barat B."/>
            <person name="Waligurski E."/>
            <person name="Medina S."/>
            <person name="Paddock L."/>
            <person name="Mostad J."/>
        </authorList>
    </citation>
    <scope>NUCLEOTIDE SEQUENCE</scope>
    <source>
        <strain evidence="2">DFI.6.22</strain>
    </source>
</reference>
<dbReference type="GO" id="GO:0003677">
    <property type="term" value="F:DNA binding"/>
    <property type="evidence" value="ECO:0007669"/>
    <property type="project" value="InterPro"/>
</dbReference>
<dbReference type="Pfam" id="PF12728">
    <property type="entry name" value="HTH_17"/>
    <property type="match status" value="1"/>
</dbReference>
<dbReference type="SUPFAM" id="SSF46955">
    <property type="entry name" value="Putative DNA-binding domain"/>
    <property type="match status" value="1"/>
</dbReference>